<protein>
    <submittedName>
        <fullName evidence="1">Possible NAD(P) transhydrogenase beta subunit</fullName>
    </submittedName>
</protein>
<name>Q7V0X2_PROMP</name>
<accession>Q7V0X2</accession>
<reference evidence="1 2" key="1">
    <citation type="journal article" date="2003" name="Nature">
        <title>Genome divergence in two Prochlorococcus ecotypes reflects oceanic niche differentiation.</title>
        <authorList>
            <person name="Rocap G."/>
            <person name="Larimer F.W."/>
            <person name="Lamerdin J.E."/>
            <person name="Malfatti S."/>
            <person name="Chain P."/>
            <person name="Ahlgren N.A."/>
            <person name="Arellano A."/>
            <person name="Coleman M."/>
            <person name="Hauser L."/>
            <person name="Hess W.R."/>
            <person name="Johnson Z.I."/>
            <person name="Land M.L."/>
            <person name="Lindell D."/>
            <person name="Post A.F."/>
            <person name="Regala W."/>
            <person name="Shah M."/>
            <person name="Shaw S.L."/>
            <person name="Steglich C."/>
            <person name="Sullivan M.B."/>
            <person name="Ting C.S."/>
            <person name="Tolonen A."/>
            <person name="Webb E.A."/>
            <person name="Zinser E.R."/>
            <person name="Chisholm S.W."/>
        </authorList>
    </citation>
    <scope>NUCLEOTIDE SEQUENCE [LARGE SCALE GENOMIC DNA]</scope>
    <source>
        <strain evidence="2">CCMP1986 / NIES-2087 / MED4</strain>
    </source>
</reference>
<evidence type="ECO:0000313" key="2">
    <source>
        <dbReference type="Proteomes" id="UP000001026"/>
    </source>
</evidence>
<dbReference type="EMBL" id="BX548174">
    <property type="protein sequence ID" value="CAE19586.1"/>
    <property type="molecule type" value="Genomic_DNA"/>
</dbReference>
<dbReference type="AlphaFoldDB" id="Q7V0X2"/>
<proteinExistence type="predicted"/>
<dbReference type="HOGENOM" id="CLU_1625611_0_0_3"/>
<dbReference type="SUPFAM" id="SSF46785">
    <property type="entry name" value="Winged helix' DNA-binding domain"/>
    <property type="match status" value="1"/>
</dbReference>
<dbReference type="RefSeq" id="WP_011132760.1">
    <property type="nucleotide sequence ID" value="NC_005072.1"/>
</dbReference>
<dbReference type="Proteomes" id="UP000001026">
    <property type="component" value="Chromosome"/>
</dbReference>
<gene>
    <name evidence="1" type="ordered locus">PMM1127</name>
</gene>
<dbReference type="KEGG" id="pmm:PMM1127"/>
<evidence type="ECO:0000313" key="1">
    <source>
        <dbReference type="EMBL" id="CAE19586.1"/>
    </source>
</evidence>
<dbReference type="InterPro" id="IPR036390">
    <property type="entry name" value="WH_DNA-bd_sf"/>
</dbReference>
<sequence length="163" mass="18946">MTHHTRKKESKTPELTANDIFGTVYLKNASTDVWGYWKEIGERGETIYSLKSFKSRGNTMKNNQIYLFEGSEEDQRVHFLRMKGLGCTLNELKTHRERIGTYINDNSDRFFTSDEISQKLSINKKYTDEVLRELAKDKNIDKKGLPSTGGRPKYAYFAITKVF</sequence>
<organism evidence="1 2">
    <name type="scientific">Prochlorococcus marinus subsp. pastoris (strain CCMP1986 / NIES-2087 / MED4)</name>
    <dbReference type="NCBI Taxonomy" id="59919"/>
    <lineage>
        <taxon>Bacteria</taxon>
        <taxon>Bacillati</taxon>
        <taxon>Cyanobacteriota</taxon>
        <taxon>Cyanophyceae</taxon>
        <taxon>Synechococcales</taxon>
        <taxon>Prochlorococcaceae</taxon>
        <taxon>Prochlorococcus</taxon>
    </lineage>
</organism>
<dbReference type="STRING" id="59919.PMM1127"/>